<organism evidence="1">
    <name type="scientific">marine sediment metagenome</name>
    <dbReference type="NCBI Taxonomy" id="412755"/>
    <lineage>
        <taxon>unclassified sequences</taxon>
        <taxon>metagenomes</taxon>
        <taxon>ecological metagenomes</taxon>
    </lineage>
</organism>
<protein>
    <submittedName>
        <fullName evidence="1">Uncharacterized protein</fullName>
    </submittedName>
</protein>
<gene>
    <name evidence="1" type="ORF">LCGC14_1945730</name>
</gene>
<name>A0A0F9FJA2_9ZZZZ</name>
<reference evidence="1" key="1">
    <citation type="journal article" date="2015" name="Nature">
        <title>Complex archaea that bridge the gap between prokaryotes and eukaryotes.</title>
        <authorList>
            <person name="Spang A."/>
            <person name="Saw J.H."/>
            <person name="Jorgensen S.L."/>
            <person name="Zaremba-Niedzwiedzka K."/>
            <person name="Martijn J."/>
            <person name="Lind A.E."/>
            <person name="van Eijk R."/>
            <person name="Schleper C."/>
            <person name="Guy L."/>
            <person name="Ettema T.J."/>
        </authorList>
    </citation>
    <scope>NUCLEOTIDE SEQUENCE</scope>
</reference>
<sequence length="85" mass="9788">MSNVAESKFVCSIIVIRTEIIAIEENTMVGTRKKSFVPIQIILARCLKFLPFECFKTFKILVAVIIGHKNINVNLYSSKFFTFHF</sequence>
<comment type="caution">
    <text evidence="1">The sequence shown here is derived from an EMBL/GenBank/DDBJ whole genome shotgun (WGS) entry which is preliminary data.</text>
</comment>
<dbReference type="EMBL" id="LAZR01021145">
    <property type="protein sequence ID" value="KKL86343.1"/>
    <property type="molecule type" value="Genomic_DNA"/>
</dbReference>
<dbReference type="AlphaFoldDB" id="A0A0F9FJA2"/>
<accession>A0A0F9FJA2</accession>
<proteinExistence type="predicted"/>
<evidence type="ECO:0000313" key="1">
    <source>
        <dbReference type="EMBL" id="KKL86343.1"/>
    </source>
</evidence>